<dbReference type="GO" id="GO:0051999">
    <property type="term" value="P:mannosyl-inositol phosphorylceramide biosynthetic process"/>
    <property type="evidence" value="ECO:0007669"/>
    <property type="project" value="TreeGrafter"/>
</dbReference>
<dbReference type="Proteomes" id="UP001199363">
    <property type="component" value="Unassembled WGS sequence"/>
</dbReference>
<proteinExistence type="predicted"/>
<accession>A0AAW4UXK1</accession>
<gene>
    <name evidence="1" type="ORF">LI282_07355</name>
</gene>
<protein>
    <submittedName>
        <fullName evidence="1">Polysaccharide biosynthesis protein</fullName>
    </submittedName>
</protein>
<reference evidence="1" key="1">
    <citation type="submission" date="2021-10" db="EMBL/GenBank/DDBJ databases">
        <title>Collection of gut derived symbiotic bacterial strains cultured from healthy donors.</title>
        <authorList>
            <person name="Lin H."/>
            <person name="Littmann E."/>
            <person name="Kohout C."/>
            <person name="Pamer E.G."/>
        </authorList>
    </citation>
    <scope>NUCLEOTIDE SEQUENCE</scope>
    <source>
        <strain evidence="1">DFI.1.167</strain>
    </source>
</reference>
<comment type="caution">
    <text evidence="1">The sequence shown here is derived from an EMBL/GenBank/DDBJ whole genome shotgun (WGS) entry which is preliminary data.</text>
</comment>
<dbReference type="SUPFAM" id="SSF53448">
    <property type="entry name" value="Nucleotide-diphospho-sugar transferases"/>
    <property type="match status" value="1"/>
</dbReference>
<evidence type="ECO:0000313" key="1">
    <source>
        <dbReference type="EMBL" id="MCB7280854.1"/>
    </source>
</evidence>
<dbReference type="Pfam" id="PF05704">
    <property type="entry name" value="Caps_synth"/>
    <property type="match status" value="1"/>
</dbReference>
<dbReference type="GO" id="GO:0016020">
    <property type="term" value="C:membrane"/>
    <property type="evidence" value="ECO:0007669"/>
    <property type="project" value="GOC"/>
</dbReference>
<dbReference type="GO" id="GO:0000030">
    <property type="term" value="F:mannosyltransferase activity"/>
    <property type="evidence" value="ECO:0007669"/>
    <property type="project" value="TreeGrafter"/>
</dbReference>
<organism evidence="1 2">
    <name type="scientific">Phocaeicola vulgatus</name>
    <name type="common">Bacteroides vulgatus</name>
    <dbReference type="NCBI Taxonomy" id="821"/>
    <lineage>
        <taxon>Bacteria</taxon>
        <taxon>Pseudomonadati</taxon>
        <taxon>Bacteroidota</taxon>
        <taxon>Bacteroidia</taxon>
        <taxon>Bacteroidales</taxon>
        <taxon>Bacteroidaceae</taxon>
        <taxon>Phocaeicola</taxon>
    </lineage>
</organism>
<dbReference type="InterPro" id="IPR008441">
    <property type="entry name" value="AfumC-like_glycosyl_Trfase"/>
</dbReference>
<dbReference type="PANTHER" id="PTHR32385">
    <property type="entry name" value="MANNOSYL PHOSPHORYLINOSITOL CERAMIDE SYNTHASE"/>
    <property type="match status" value="1"/>
</dbReference>
<evidence type="ECO:0000313" key="2">
    <source>
        <dbReference type="Proteomes" id="UP001199363"/>
    </source>
</evidence>
<sequence>MMRIPKVIHLCWFSGDEYPDIIKKCIDSWRRVLPDFEIKIWTKEMALETNILYVKEAISVRKWAFAADVIRLWAVYHEGGVYMDSDIYILQRFDAFMKNKLVFFQEYHENMLYKYSMSNKLDDRGKNLSSSNIKGCGVQAAFFMGEPGSPVLKEMLAYYMGRRFIQDDNIFDVQLISPDVYAKILEKYGYCYVDKKQELDFDTMIYPSHFVAGGYDEYQESNFAVHCVAHSWCEQSIRGKIIKYVRSLVDKALCRPNIPVWLK</sequence>
<dbReference type="PANTHER" id="PTHR32385:SF15">
    <property type="entry name" value="INOSITOL PHOSPHOCERAMIDE MANNOSYLTRANSFERASE 1"/>
    <property type="match status" value="1"/>
</dbReference>
<dbReference type="InterPro" id="IPR029044">
    <property type="entry name" value="Nucleotide-diphossugar_trans"/>
</dbReference>
<dbReference type="Gene3D" id="3.90.550.20">
    <property type="match status" value="1"/>
</dbReference>
<name>A0AAW4UXK1_PHOVU</name>
<dbReference type="InterPro" id="IPR051706">
    <property type="entry name" value="Glycosyltransferase_domain"/>
</dbReference>
<dbReference type="AlphaFoldDB" id="A0AAW4UXK1"/>
<dbReference type="RefSeq" id="WP_117596711.1">
    <property type="nucleotide sequence ID" value="NZ_CAXTBS010000082.1"/>
</dbReference>
<dbReference type="EMBL" id="JAJCQG010000018">
    <property type="protein sequence ID" value="MCB7280854.1"/>
    <property type="molecule type" value="Genomic_DNA"/>
</dbReference>